<feature type="transmembrane region" description="Helical" evidence="2">
    <location>
        <begin position="74"/>
        <end position="95"/>
    </location>
</feature>
<evidence type="ECO:0000256" key="1">
    <source>
        <dbReference type="ARBA" id="ARBA00023012"/>
    </source>
</evidence>
<dbReference type="GO" id="GO:0000156">
    <property type="term" value="F:phosphorelay response regulator activity"/>
    <property type="evidence" value="ECO:0007669"/>
    <property type="project" value="InterPro"/>
</dbReference>
<feature type="transmembrane region" description="Helical" evidence="2">
    <location>
        <begin position="139"/>
        <end position="158"/>
    </location>
</feature>
<evidence type="ECO:0000313" key="5">
    <source>
        <dbReference type="Proteomes" id="UP000291338"/>
    </source>
</evidence>
<dbReference type="AlphaFoldDB" id="A0A4Q7IPU6"/>
<dbReference type="GO" id="GO:0003677">
    <property type="term" value="F:DNA binding"/>
    <property type="evidence" value="ECO:0007669"/>
    <property type="project" value="InterPro"/>
</dbReference>
<feature type="transmembrane region" description="Helical" evidence="2">
    <location>
        <begin position="43"/>
        <end position="62"/>
    </location>
</feature>
<reference evidence="4 5" key="1">
    <citation type="submission" date="2018-01" db="EMBL/GenBank/DDBJ databases">
        <title>Co-occurrence of chitin degradation, pigmentation and bioactivity in marine Pseudoalteromonas.</title>
        <authorList>
            <person name="Paulsen S."/>
            <person name="Gram L."/>
            <person name="Machado H."/>
        </authorList>
    </citation>
    <scope>NUCLEOTIDE SEQUENCE [LARGE SCALE GENOMIC DNA]</scope>
    <source>
        <strain evidence="4 5">S3898</strain>
    </source>
</reference>
<dbReference type="Gene3D" id="2.40.50.1020">
    <property type="entry name" value="LytTr DNA-binding domain"/>
    <property type="match status" value="1"/>
</dbReference>
<keyword evidence="2" id="KW-0812">Transmembrane</keyword>
<name>A0A4Q7IPU6_9GAMM</name>
<evidence type="ECO:0000313" key="4">
    <source>
        <dbReference type="EMBL" id="RZQ53775.1"/>
    </source>
</evidence>
<comment type="caution">
    <text evidence="4">The sequence shown here is derived from an EMBL/GenBank/DDBJ whole genome shotgun (WGS) entry which is preliminary data.</text>
</comment>
<dbReference type="InterPro" id="IPR046947">
    <property type="entry name" value="LytR-like"/>
</dbReference>
<evidence type="ECO:0000259" key="3">
    <source>
        <dbReference type="PROSITE" id="PS50930"/>
    </source>
</evidence>
<keyword evidence="1" id="KW-0902">Two-component regulatory system</keyword>
<dbReference type="SMART" id="SM00850">
    <property type="entry name" value="LytTR"/>
    <property type="match status" value="1"/>
</dbReference>
<keyword evidence="2" id="KW-1133">Transmembrane helix</keyword>
<dbReference type="PROSITE" id="PS50930">
    <property type="entry name" value="HTH_LYTTR"/>
    <property type="match status" value="1"/>
</dbReference>
<dbReference type="RefSeq" id="WP_130254853.1">
    <property type="nucleotide sequence ID" value="NZ_PPSX01000021.1"/>
</dbReference>
<dbReference type="Pfam" id="PF04397">
    <property type="entry name" value="LytTR"/>
    <property type="match status" value="1"/>
</dbReference>
<feature type="domain" description="HTH LytTR-type" evidence="3">
    <location>
        <begin position="180"/>
        <end position="284"/>
    </location>
</feature>
<sequence length="286" mass="32570">MDDRTKKSSQEIANLCSVSKLSMVSGLRAAMDKQIHKEWQISSIGWSVVILFLTTIDAFYDLSVSPEDQLNNAWYWALQEWGLWFIITPLLFRALSLIEQQKRHITTFSLLTCIGTFIFAMGAQAIFDFYALNDPIPYTFLYFAPLHPLVIFVNIYLWQRLIKSKPAQLNVSQTEQQACITVEHNGLCIDIPYAHIIQFNSASNYVEICTAQKTWLKRATLKEIETKLPDNTFIRTHRSHLVNIKLIKKVTIKPSGSGYVVLSNDNAVALSKAHKKAVKTCLQQVA</sequence>
<keyword evidence="2" id="KW-0472">Membrane</keyword>
<protein>
    <submittedName>
        <fullName evidence="4">LytTR family transcriptional regulator</fullName>
    </submittedName>
</protein>
<dbReference type="InterPro" id="IPR007492">
    <property type="entry name" value="LytTR_DNA-bd_dom"/>
</dbReference>
<gene>
    <name evidence="4" type="ORF">C1E23_06760</name>
</gene>
<dbReference type="PANTHER" id="PTHR37299:SF1">
    <property type="entry name" value="STAGE 0 SPORULATION PROTEIN A HOMOLOG"/>
    <property type="match status" value="1"/>
</dbReference>
<dbReference type="PANTHER" id="PTHR37299">
    <property type="entry name" value="TRANSCRIPTIONAL REGULATOR-RELATED"/>
    <property type="match status" value="1"/>
</dbReference>
<proteinExistence type="predicted"/>
<dbReference type="Proteomes" id="UP000291338">
    <property type="component" value="Unassembled WGS sequence"/>
</dbReference>
<evidence type="ECO:0000256" key="2">
    <source>
        <dbReference type="SAM" id="Phobius"/>
    </source>
</evidence>
<accession>A0A4Q7IPU6</accession>
<feature type="transmembrane region" description="Helical" evidence="2">
    <location>
        <begin position="107"/>
        <end position="127"/>
    </location>
</feature>
<organism evidence="4 5">
    <name type="scientific">Pseudoalteromonas phenolica</name>
    <dbReference type="NCBI Taxonomy" id="161398"/>
    <lineage>
        <taxon>Bacteria</taxon>
        <taxon>Pseudomonadati</taxon>
        <taxon>Pseudomonadota</taxon>
        <taxon>Gammaproteobacteria</taxon>
        <taxon>Alteromonadales</taxon>
        <taxon>Pseudoalteromonadaceae</taxon>
        <taxon>Pseudoalteromonas</taxon>
    </lineage>
</organism>
<dbReference type="EMBL" id="PPSX01000021">
    <property type="protein sequence ID" value="RZQ53775.1"/>
    <property type="molecule type" value="Genomic_DNA"/>
</dbReference>